<dbReference type="InterPro" id="IPR003029">
    <property type="entry name" value="S1_domain"/>
</dbReference>
<dbReference type="Pfam" id="PF03726">
    <property type="entry name" value="PNPase"/>
    <property type="match status" value="1"/>
</dbReference>
<comment type="cofactor">
    <cofactor evidence="8">
        <name>Mg(2+)</name>
        <dbReference type="ChEBI" id="CHEBI:18420"/>
    </cofactor>
</comment>
<dbReference type="InterPro" id="IPR027408">
    <property type="entry name" value="PNPase/RNase_PH_dom_sf"/>
</dbReference>
<evidence type="ECO:0000256" key="3">
    <source>
        <dbReference type="ARBA" id="ARBA00022679"/>
    </source>
</evidence>
<dbReference type="PROSITE" id="PS50126">
    <property type="entry name" value="S1"/>
    <property type="match status" value="1"/>
</dbReference>
<comment type="catalytic activity">
    <reaction evidence="8">
        <text>RNA(n+1) + phosphate = RNA(n) + a ribonucleoside 5'-diphosphate</text>
        <dbReference type="Rhea" id="RHEA:22096"/>
        <dbReference type="Rhea" id="RHEA-COMP:14527"/>
        <dbReference type="Rhea" id="RHEA-COMP:17342"/>
        <dbReference type="ChEBI" id="CHEBI:43474"/>
        <dbReference type="ChEBI" id="CHEBI:57930"/>
        <dbReference type="ChEBI" id="CHEBI:140395"/>
        <dbReference type="EC" id="2.7.7.8"/>
    </reaction>
</comment>
<dbReference type="EC" id="2.7.7.8" evidence="8"/>
<evidence type="ECO:0000256" key="2">
    <source>
        <dbReference type="ARBA" id="ARBA00022490"/>
    </source>
</evidence>
<evidence type="ECO:0000256" key="5">
    <source>
        <dbReference type="ARBA" id="ARBA00022723"/>
    </source>
</evidence>
<dbReference type="InterPro" id="IPR004088">
    <property type="entry name" value="KH_dom_type_1"/>
</dbReference>
<keyword evidence="4 8" id="KW-0548">Nucleotidyltransferase</keyword>
<dbReference type="GO" id="GO:0004654">
    <property type="term" value="F:polyribonucleotide nucleotidyltransferase activity"/>
    <property type="evidence" value="ECO:0007669"/>
    <property type="project" value="UniProtKB-UniRule"/>
</dbReference>
<evidence type="ECO:0000256" key="4">
    <source>
        <dbReference type="ARBA" id="ARBA00022695"/>
    </source>
</evidence>
<dbReference type="Pfam" id="PF01138">
    <property type="entry name" value="RNase_PH"/>
    <property type="match status" value="2"/>
</dbReference>
<dbReference type="FunFam" id="2.40.50.140:FF:000069">
    <property type="entry name" value="Polyribonucleotide nucleotidyltransferase"/>
    <property type="match status" value="1"/>
</dbReference>
<dbReference type="FunFam" id="3.30.230.70:FF:000002">
    <property type="entry name" value="Polyribonucleotide nucleotidyltransferase"/>
    <property type="match status" value="1"/>
</dbReference>
<dbReference type="InterPro" id="IPR014069">
    <property type="entry name" value="GPSI/PNP"/>
</dbReference>
<dbReference type="PIRSF" id="PIRSF005499">
    <property type="entry name" value="PNPase"/>
    <property type="match status" value="1"/>
</dbReference>
<dbReference type="InterPro" id="IPR036345">
    <property type="entry name" value="ExoRNase_PH_dom2_sf"/>
</dbReference>
<dbReference type="SMART" id="SM00322">
    <property type="entry name" value="KH"/>
    <property type="match status" value="1"/>
</dbReference>
<dbReference type="PROSITE" id="PS50084">
    <property type="entry name" value="KH_TYPE_1"/>
    <property type="match status" value="1"/>
</dbReference>
<dbReference type="SUPFAM" id="SSF54211">
    <property type="entry name" value="Ribosomal protein S5 domain 2-like"/>
    <property type="match status" value="2"/>
</dbReference>
<dbReference type="Proteomes" id="UP000323410">
    <property type="component" value="Unassembled WGS sequence"/>
</dbReference>
<protein>
    <recommendedName>
        <fullName evidence="8">Polyribonucleotide nucleotidyltransferase</fullName>
        <ecNumber evidence="8">2.7.7.8</ecNumber>
    </recommendedName>
    <alternativeName>
        <fullName evidence="8">Polynucleotide phosphorylase</fullName>
        <shortName evidence="8">PNPase</shortName>
    </alternativeName>
</protein>
<comment type="similarity">
    <text evidence="1 8">Belongs to the polyribonucleotide nucleotidyltransferase family.</text>
</comment>
<dbReference type="CDD" id="cd11364">
    <property type="entry name" value="RNase_PH_PNPase_2"/>
    <property type="match status" value="1"/>
</dbReference>
<dbReference type="SUPFAM" id="SSF55666">
    <property type="entry name" value="Ribonuclease PH domain 2-like"/>
    <property type="match status" value="2"/>
</dbReference>
<dbReference type="EMBL" id="VSLD01000003">
    <property type="protein sequence ID" value="TYC99107.1"/>
    <property type="molecule type" value="Genomic_DNA"/>
</dbReference>
<keyword evidence="2 8" id="KW-0963">Cytoplasm</keyword>
<keyword evidence="11" id="KW-1185">Reference proteome</keyword>
<keyword evidence="7 8" id="KW-0694">RNA-binding</keyword>
<comment type="subcellular location">
    <subcellularLocation>
        <location evidence="8">Cytoplasm</location>
    </subcellularLocation>
</comment>
<dbReference type="CDD" id="cd02393">
    <property type="entry name" value="KH-I_PNPase"/>
    <property type="match status" value="1"/>
</dbReference>
<comment type="function">
    <text evidence="8">Involved in mRNA degradation. Catalyzes the phosphorolysis of single-stranded polyribonucleotides processively in the 3'- to 5'-direction.</text>
</comment>
<accession>A0A5D0XSN4</accession>
<dbReference type="Gene3D" id="3.30.230.70">
    <property type="entry name" value="GHMP Kinase, N-terminal domain"/>
    <property type="match status" value="2"/>
</dbReference>
<evidence type="ECO:0000256" key="8">
    <source>
        <dbReference type="HAMAP-Rule" id="MF_01595"/>
    </source>
</evidence>
<dbReference type="SUPFAM" id="SSF46915">
    <property type="entry name" value="Polynucleotide phosphorylase/guanosine pentaphosphate synthase (PNPase/GPSI), domain 3"/>
    <property type="match status" value="1"/>
</dbReference>
<dbReference type="AlphaFoldDB" id="A0A5D0XSN4"/>
<dbReference type="Pfam" id="PF00575">
    <property type="entry name" value="S1"/>
    <property type="match status" value="1"/>
</dbReference>
<dbReference type="GO" id="GO:0005829">
    <property type="term" value="C:cytosol"/>
    <property type="evidence" value="ECO:0007669"/>
    <property type="project" value="TreeGrafter"/>
</dbReference>
<dbReference type="InterPro" id="IPR020568">
    <property type="entry name" value="Ribosomal_Su5_D2-typ_SF"/>
</dbReference>
<keyword evidence="5 8" id="KW-0479">Metal-binding</keyword>
<dbReference type="OrthoDB" id="9804305at2"/>
<dbReference type="GO" id="GO:0000175">
    <property type="term" value="F:3'-5'-RNA exonuclease activity"/>
    <property type="evidence" value="ECO:0007669"/>
    <property type="project" value="TreeGrafter"/>
</dbReference>
<dbReference type="InterPro" id="IPR012162">
    <property type="entry name" value="PNPase"/>
</dbReference>
<gene>
    <name evidence="8" type="primary">pnp</name>
    <name evidence="10" type="ORF">FQ377_08955</name>
</gene>
<feature type="domain" description="S1 motif" evidence="9">
    <location>
        <begin position="657"/>
        <end position="729"/>
    </location>
</feature>
<dbReference type="InterPro" id="IPR015848">
    <property type="entry name" value="PNPase_PH_RNA-bd_bac/org-type"/>
</dbReference>
<feature type="binding site" evidence="8">
    <location>
        <position position="520"/>
    </location>
    <ligand>
        <name>Mg(2+)</name>
        <dbReference type="ChEBI" id="CHEBI:18420"/>
    </ligand>
</feature>
<dbReference type="InterPro" id="IPR036612">
    <property type="entry name" value="KH_dom_type_1_sf"/>
</dbReference>
<evidence type="ECO:0000256" key="1">
    <source>
        <dbReference type="ARBA" id="ARBA00007404"/>
    </source>
</evidence>
<dbReference type="RefSeq" id="WP_148600889.1">
    <property type="nucleotide sequence ID" value="NZ_VSLD01000003.1"/>
</dbReference>
<organism evidence="10 11">
    <name type="scientific">Arthrobacter echini</name>
    <dbReference type="NCBI Taxonomy" id="1529066"/>
    <lineage>
        <taxon>Bacteria</taxon>
        <taxon>Bacillati</taxon>
        <taxon>Actinomycetota</taxon>
        <taxon>Actinomycetes</taxon>
        <taxon>Micrococcales</taxon>
        <taxon>Micrococcaceae</taxon>
        <taxon>Arthrobacter</taxon>
    </lineage>
</organism>
<dbReference type="InterPro" id="IPR012340">
    <property type="entry name" value="NA-bd_OB-fold"/>
</dbReference>
<dbReference type="HAMAP" id="MF_01595">
    <property type="entry name" value="PNPase"/>
    <property type="match status" value="1"/>
</dbReference>
<dbReference type="SUPFAM" id="SSF54791">
    <property type="entry name" value="Eukaryotic type KH-domain (KH-domain type I)"/>
    <property type="match status" value="1"/>
</dbReference>
<dbReference type="NCBIfam" id="TIGR02696">
    <property type="entry name" value="pppGpp_PNP"/>
    <property type="match status" value="1"/>
</dbReference>
<reference evidence="10 11" key="1">
    <citation type="submission" date="2019-08" db="EMBL/GenBank/DDBJ databases">
        <title>Genone of Arthrobacter echini P9.</title>
        <authorList>
            <person name="Bowman J.P."/>
        </authorList>
    </citation>
    <scope>NUCLEOTIDE SEQUENCE [LARGE SCALE GENOMIC DNA]</scope>
    <source>
        <strain evidence="10 11">P9</strain>
    </source>
</reference>
<name>A0A5D0XSN4_9MICC</name>
<evidence type="ECO:0000259" key="9">
    <source>
        <dbReference type="PROSITE" id="PS50126"/>
    </source>
</evidence>
<dbReference type="GO" id="GO:0003723">
    <property type="term" value="F:RNA binding"/>
    <property type="evidence" value="ECO:0007669"/>
    <property type="project" value="UniProtKB-UniRule"/>
</dbReference>
<sequence>MEGPEIQFAEAVIDNGRFGTRTIRFEAGRLAQQAAGSAMVYIDEDTALLSATTAGKHPREGFDFFPLTVDVEERMYAAGRIPGSFFRREGRPSTEAILACRLMDRPLRPAFVKGLRNEVQVVVTILAINPDVRYDVVAINAASMSTQLSGLPFSGPIGGVRVALVSDGSGNDQWIAFPKHSELENSVFDMVVAGRVTGDDVAIMMVEAEATDNSWNLIKENGATAPTEEIVADGLEAAKPFIRALCDAQSDLAGRAAKPTVEFPVFLDYQDDVYAAVESAGSDKLTQVFQIADKQERESASDALKAELMESLGGQFEGREKELSAAFRSLTKAVVRQRILKDQVRIDGRGLSDIRQLTAEVEVLPRVHGSAIFERGETQIMGVTTLNMLKMEQQIDSLSPVTRKRYMHNYNFPPYSTGETGRVGSPKRREIGHGALAERALVPVLPTREEFPYAIRQVSEALSSNGSTSMGSVCASTLSLLNAGVPLRAPVAGIAMGLVSDVVDGQTRYAALTDILGAEDAFGDMDFKVAGTSEFVTAIQLDTKLDGIPASVLAAALKQAREARLHILGVLQAAIDTPDELSEFAPRIISVRIPVDKIGEVIGPKGKMINQIQEDTGADISIEDDGTVLIGATNGESAEAARAAVNAIANPQVPEIGERYLGTVVKTTTFGAFVSLTPGKDGLLHISELRKLAGGKRVDNVDEVVSVGQKVQVEITKIDDRGKLSLSPVVADVADDEAGTELPEAVGAES</sequence>
<dbReference type="NCBIfam" id="TIGR03591">
    <property type="entry name" value="polynuc_phos"/>
    <property type="match status" value="1"/>
</dbReference>
<feature type="binding site" evidence="8">
    <location>
        <position position="526"/>
    </location>
    <ligand>
        <name>Mg(2+)</name>
        <dbReference type="ChEBI" id="CHEBI:18420"/>
    </ligand>
</feature>
<proteinExistence type="inferred from homology"/>
<dbReference type="Pfam" id="PF00013">
    <property type="entry name" value="KH_1"/>
    <property type="match status" value="1"/>
</dbReference>
<keyword evidence="3 8" id="KW-0808">Transferase</keyword>
<dbReference type="Gene3D" id="2.40.50.140">
    <property type="entry name" value="Nucleic acid-binding proteins"/>
    <property type="match status" value="1"/>
</dbReference>
<evidence type="ECO:0000256" key="6">
    <source>
        <dbReference type="ARBA" id="ARBA00022842"/>
    </source>
</evidence>
<dbReference type="GO" id="GO:0000287">
    <property type="term" value="F:magnesium ion binding"/>
    <property type="evidence" value="ECO:0007669"/>
    <property type="project" value="UniProtKB-UniRule"/>
</dbReference>
<dbReference type="GO" id="GO:0006402">
    <property type="term" value="P:mRNA catabolic process"/>
    <property type="evidence" value="ECO:0007669"/>
    <property type="project" value="UniProtKB-UniRule"/>
</dbReference>
<evidence type="ECO:0000256" key="7">
    <source>
        <dbReference type="ARBA" id="ARBA00022884"/>
    </source>
</evidence>
<dbReference type="InterPro" id="IPR004087">
    <property type="entry name" value="KH_dom"/>
</dbReference>
<keyword evidence="6 8" id="KW-0460">Magnesium</keyword>
<dbReference type="SMART" id="SM00316">
    <property type="entry name" value="S1"/>
    <property type="match status" value="1"/>
</dbReference>
<dbReference type="PANTHER" id="PTHR11252:SF0">
    <property type="entry name" value="POLYRIBONUCLEOTIDE NUCLEOTIDYLTRANSFERASE 1, MITOCHONDRIAL"/>
    <property type="match status" value="1"/>
</dbReference>
<comment type="caution">
    <text evidence="10">The sequence shown here is derived from an EMBL/GenBank/DDBJ whole genome shotgun (WGS) entry which is preliminary data.</text>
</comment>
<evidence type="ECO:0000313" key="11">
    <source>
        <dbReference type="Proteomes" id="UP000323410"/>
    </source>
</evidence>
<dbReference type="FunFam" id="3.30.1370.10:FF:000001">
    <property type="entry name" value="Polyribonucleotide nucleotidyltransferase"/>
    <property type="match status" value="1"/>
</dbReference>
<evidence type="ECO:0000313" key="10">
    <source>
        <dbReference type="EMBL" id="TYC99107.1"/>
    </source>
</evidence>
<dbReference type="InterPro" id="IPR036456">
    <property type="entry name" value="PNPase_PH_RNA-bd_sf"/>
</dbReference>
<dbReference type="NCBIfam" id="NF008805">
    <property type="entry name" value="PRK11824.1"/>
    <property type="match status" value="1"/>
</dbReference>
<dbReference type="Gene3D" id="3.30.1370.10">
    <property type="entry name" value="K Homology domain, type 1"/>
    <property type="match status" value="1"/>
</dbReference>
<dbReference type="CDD" id="cd04472">
    <property type="entry name" value="S1_PNPase"/>
    <property type="match status" value="1"/>
</dbReference>
<dbReference type="PANTHER" id="PTHR11252">
    <property type="entry name" value="POLYRIBONUCLEOTIDE NUCLEOTIDYLTRANSFERASE"/>
    <property type="match status" value="1"/>
</dbReference>
<dbReference type="InterPro" id="IPR001247">
    <property type="entry name" value="ExoRNase_PH_dom1"/>
</dbReference>
<dbReference type="GO" id="GO:0006396">
    <property type="term" value="P:RNA processing"/>
    <property type="evidence" value="ECO:0007669"/>
    <property type="project" value="InterPro"/>
</dbReference>